<dbReference type="AlphaFoldDB" id="A0A9D6V5Y5"/>
<sequence length="217" mass="24802">MYEETVEARLRNLMNDLEGQMRSCLKSCQSPQERLLLLEFMRLPGAQITAPSHDPAARKPRASVHGTSINLTKAGTTPENDMHEATSAAGLTWLEWWAHSKVFDNEATSQCCRLIPKFRVQDSESGENGCWVDFALFWPRANGQGYHRIAITCSGEEKQTPKIKEHDKYSLLQKQGWIVIRLPETEILDNPSRIVQRIRDVATEENVRSMRERRSGH</sequence>
<protein>
    <recommendedName>
        <fullName evidence="4">DUF559 domain-containing protein</fullName>
    </recommendedName>
</protein>
<dbReference type="EMBL" id="JACRDE010000485">
    <property type="protein sequence ID" value="MBI5251484.1"/>
    <property type="molecule type" value="Genomic_DNA"/>
</dbReference>
<feature type="compositionally biased region" description="Polar residues" evidence="1">
    <location>
        <begin position="65"/>
        <end position="79"/>
    </location>
</feature>
<gene>
    <name evidence="2" type="ORF">HY912_18500</name>
</gene>
<evidence type="ECO:0008006" key="4">
    <source>
        <dbReference type="Google" id="ProtNLM"/>
    </source>
</evidence>
<dbReference type="Proteomes" id="UP000807825">
    <property type="component" value="Unassembled WGS sequence"/>
</dbReference>
<feature type="region of interest" description="Disordered" evidence="1">
    <location>
        <begin position="49"/>
        <end position="81"/>
    </location>
</feature>
<comment type="caution">
    <text evidence="2">The sequence shown here is derived from an EMBL/GenBank/DDBJ whole genome shotgun (WGS) entry which is preliminary data.</text>
</comment>
<proteinExistence type="predicted"/>
<evidence type="ECO:0000313" key="3">
    <source>
        <dbReference type="Proteomes" id="UP000807825"/>
    </source>
</evidence>
<accession>A0A9D6V5Y5</accession>
<evidence type="ECO:0000313" key="2">
    <source>
        <dbReference type="EMBL" id="MBI5251484.1"/>
    </source>
</evidence>
<organism evidence="2 3">
    <name type="scientific">Desulfomonile tiedjei</name>
    <dbReference type="NCBI Taxonomy" id="2358"/>
    <lineage>
        <taxon>Bacteria</taxon>
        <taxon>Pseudomonadati</taxon>
        <taxon>Thermodesulfobacteriota</taxon>
        <taxon>Desulfomonilia</taxon>
        <taxon>Desulfomonilales</taxon>
        <taxon>Desulfomonilaceae</taxon>
        <taxon>Desulfomonile</taxon>
    </lineage>
</organism>
<reference evidence="2" key="1">
    <citation type="submission" date="2020-07" db="EMBL/GenBank/DDBJ databases">
        <title>Huge and variable diversity of episymbiotic CPR bacteria and DPANN archaea in groundwater ecosystems.</title>
        <authorList>
            <person name="He C.Y."/>
            <person name="Keren R."/>
            <person name="Whittaker M."/>
            <person name="Farag I.F."/>
            <person name="Doudna J."/>
            <person name="Cate J.H.D."/>
            <person name="Banfield J.F."/>
        </authorList>
    </citation>
    <scope>NUCLEOTIDE SEQUENCE</scope>
    <source>
        <strain evidence="2">NC_groundwater_1664_Pr3_B-0.1um_52_9</strain>
    </source>
</reference>
<dbReference type="Gene3D" id="3.40.960.10">
    <property type="entry name" value="VSR Endonuclease"/>
    <property type="match status" value="1"/>
</dbReference>
<name>A0A9D6V5Y5_9BACT</name>
<evidence type="ECO:0000256" key="1">
    <source>
        <dbReference type="SAM" id="MobiDB-lite"/>
    </source>
</evidence>